<accession>A0A1V0N644</accession>
<feature type="domain" description="HTH bat-type" evidence="1">
    <location>
        <begin position="150"/>
        <end position="201"/>
    </location>
</feature>
<dbReference type="GeneID" id="25398799"/>
<dbReference type="PANTHER" id="PTHR34236:SF1">
    <property type="entry name" value="DIMETHYL SULFOXIDE REDUCTASE TRANSCRIPTIONAL ACTIVATOR"/>
    <property type="match status" value="1"/>
</dbReference>
<dbReference type="AlphaFoldDB" id="A0A1V0N644"/>
<dbReference type="STRING" id="74969.FAD_1742"/>
<dbReference type="KEGG" id="fai:FAD_1742"/>
<dbReference type="InterPro" id="IPR007050">
    <property type="entry name" value="HTH_bacterioopsin"/>
</dbReference>
<evidence type="ECO:0000313" key="2">
    <source>
        <dbReference type="EMBL" id="ARD85581.1"/>
    </source>
</evidence>
<organism evidence="2 4">
    <name type="scientific">Ferroplasma acidiphilum</name>
    <dbReference type="NCBI Taxonomy" id="74969"/>
    <lineage>
        <taxon>Archaea</taxon>
        <taxon>Methanobacteriati</taxon>
        <taxon>Thermoplasmatota</taxon>
        <taxon>Thermoplasmata</taxon>
        <taxon>Thermoplasmatales</taxon>
        <taxon>Ferroplasmaceae</taxon>
        <taxon>Ferroplasma</taxon>
    </lineage>
</organism>
<name>A0A1V0N644_9ARCH</name>
<dbReference type="OrthoDB" id="56014at2157"/>
<dbReference type="Pfam" id="PF04967">
    <property type="entry name" value="HTH_10"/>
    <property type="match status" value="1"/>
</dbReference>
<dbReference type="EMBL" id="CP015363">
    <property type="protein sequence ID" value="ARD85581.1"/>
    <property type="molecule type" value="Genomic_DNA"/>
</dbReference>
<evidence type="ECO:0000313" key="4">
    <source>
        <dbReference type="Proteomes" id="UP000192050"/>
    </source>
</evidence>
<dbReference type="Proteomes" id="UP000192050">
    <property type="component" value="Chromosome"/>
</dbReference>
<dbReference type="Proteomes" id="UP000546917">
    <property type="component" value="Unassembled WGS sequence"/>
</dbReference>
<reference evidence="2 4" key="1">
    <citation type="submission" date="2011-10" db="EMBL/GenBank/DDBJ databases">
        <title>Metabolic and evolutionary patterns in the extreme acidophile Ferroplasma acidiphilum.</title>
        <authorList>
            <person name="Golyshina O.V."/>
            <person name="Kozyavkin S.A."/>
            <person name="Tatusov R.L."/>
            <person name="Slesarev A.I."/>
            <person name="Golyshin P.N."/>
        </authorList>
    </citation>
    <scope>NUCLEOTIDE SEQUENCE [LARGE SCALE GENOMIC DNA]</scope>
    <source>
        <strain evidence="2">Berkeley</strain>
        <strain evidence="4">Y</strain>
    </source>
</reference>
<evidence type="ECO:0000313" key="3">
    <source>
        <dbReference type="EMBL" id="NOL59976.1"/>
    </source>
</evidence>
<evidence type="ECO:0000313" key="5">
    <source>
        <dbReference type="Proteomes" id="UP000546917"/>
    </source>
</evidence>
<evidence type="ECO:0000259" key="1">
    <source>
        <dbReference type="Pfam" id="PF04967"/>
    </source>
</evidence>
<gene>
    <name evidence="2" type="ORF">FAD_1742</name>
    <name evidence="3" type="ORF">HLB00_03900</name>
</gene>
<protein>
    <submittedName>
        <fullName evidence="2">HTH DNA binding domain</fullName>
    </submittedName>
</protein>
<proteinExistence type="predicted"/>
<sequence>MIELDIEFREPVEWIKDIVKTHSASIKIRDIRMGRNGAMDLLEIFLPEGKMENFSHEMESRTKTAGNNFAIVDTSHATAIVDAHECSICSTILNWDLFLTAAYSNDSGNIRMNLLVPDEATINGFTDRLESDGIKFEILRKRALSKKNDITARQEYVVRTAFELGFFEYPKKINLEGLSTRLNVSYVTLAEILRRAEKNIISSYFKGKER</sequence>
<keyword evidence="4" id="KW-1185">Reference proteome</keyword>
<dbReference type="EMBL" id="JABGBP010000127">
    <property type="protein sequence ID" value="NOL59976.1"/>
    <property type="molecule type" value="Genomic_DNA"/>
</dbReference>
<dbReference type="RefSeq" id="WP_009886884.1">
    <property type="nucleotide sequence ID" value="NZ_CP015363.1"/>
</dbReference>
<reference evidence="3 5" key="2">
    <citation type="submission" date="2020-05" db="EMBL/GenBank/DDBJ databases">
        <authorList>
            <person name="Zhang R."/>
        </authorList>
    </citation>
    <scope>NUCLEOTIDE SEQUENCE [LARGE SCALE GENOMIC DNA]</scope>
    <source>
        <strain evidence="3 5">DSM 28986</strain>
    </source>
</reference>
<dbReference type="PANTHER" id="PTHR34236">
    <property type="entry name" value="DIMETHYL SULFOXIDE REDUCTASE TRANSCRIPTIONAL ACTIVATOR"/>
    <property type="match status" value="1"/>
</dbReference>